<comment type="caution">
    <text evidence="2">The sequence shown here is derived from an EMBL/GenBank/DDBJ whole genome shotgun (WGS) entry which is preliminary data.</text>
</comment>
<name>A0AAD5KFJ7_9FUNG</name>
<sequence>MNWSNDDMQYKINYPYRKKKNQTFWIAWILKFLRKTWHGIDQARMTICVSFCQSKLLKLFFMSLACLQMSQIMAISINIPGYLFEQSRTVFEYCLQMMKSIYVIFTYIAFIKPKQTEIVLAYGHKCFFSELM</sequence>
<reference evidence="2" key="2">
    <citation type="submission" date="2023-02" db="EMBL/GenBank/DDBJ databases">
        <authorList>
            <consortium name="DOE Joint Genome Institute"/>
            <person name="Mondo S.J."/>
            <person name="Chang Y."/>
            <person name="Wang Y."/>
            <person name="Ahrendt S."/>
            <person name="Andreopoulos W."/>
            <person name="Barry K."/>
            <person name="Beard J."/>
            <person name="Benny G.L."/>
            <person name="Blankenship S."/>
            <person name="Bonito G."/>
            <person name="Cuomo C."/>
            <person name="Desiro A."/>
            <person name="Gervers K.A."/>
            <person name="Hundley H."/>
            <person name="Kuo A."/>
            <person name="LaButti K."/>
            <person name="Lang B.F."/>
            <person name="Lipzen A."/>
            <person name="O'Donnell K."/>
            <person name="Pangilinan J."/>
            <person name="Reynolds N."/>
            <person name="Sandor L."/>
            <person name="Smith M.W."/>
            <person name="Tsang A."/>
            <person name="Grigoriev I.V."/>
            <person name="Stajich J.E."/>
            <person name="Spatafora J.W."/>
        </authorList>
    </citation>
    <scope>NUCLEOTIDE SEQUENCE</scope>
    <source>
        <strain evidence="2">RSA 2281</strain>
    </source>
</reference>
<keyword evidence="1" id="KW-0472">Membrane</keyword>
<evidence type="ECO:0000256" key="1">
    <source>
        <dbReference type="SAM" id="Phobius"/>
    </source>
</evidence>
<keyword evidence="3" id="KW-1185">Reference proteome</keyword>
<protein>
    <submittedName>
        <fullName evidence="2">Uncharacterized protein</fullName>
    </submittedName>
</protein>
<reference evidence="2" key="1">
    <citation type="journal article" date="2022" name="IScience">
        <title>Evolution of zygomycete secretomes and the origins of terrestrial fungal ecologies.</title>
        <authorList>
            <person name="Chang Y."/>
            <person name="Wang Y."/>
            <person name="Mondo S."/>
            <person name="Ahrendt S."/>
            <person name="Andreopoulos W."/>
            <person name="Barry K."/>
            <person name="Beard J."/>
            <person name="Benny G.L."/>
            <person name="Blankenship S."/>
            <person name="Bonito G."/>
            <person name="Cuomo C."/>
            <person name="Desiro A."/>
            <person name="Gervers K.A."/>
            <person name="Hundley H."/>
            <person name="Kuo A."/>
            <person name="LaButti K."/>
            <person name="Lang B.F."/>
            <person name="Lipzen A."/>
            <person name="O'Donnell K."/>
            <person name="Pangilinan J."/>
            <person name="Reynolds N."/>
            <person name="Sandor L."/>
            <person name="Smith M.E."/>
            <person name="Tsang A."/>
            <person name="Grigoriev I.V."/>
            <person name="Stajich J.E."/>
            <person name="Spatafora J.W."/>
        </authorList>
    </citation>
    <scope>NUCLEOTIDE SEQUENCE</scope>
    <source>
        <strain evidence="2">RSA 2281</strain>
    </source>
</reference>
<dbReference type="AlphaFoldDB" id="A0AAD5KFJ7"/>
<feature type="transmembrane region" description="Helical" evidence="1">
    <location>
        <begin position="90"/>
        <end position="110"/>
    </location>
</feature>
<gene>
    <name evidence="2" type="ORF">BDA99DRAFT_570253</name>
</gene>
<keyword evidence="1" id="KW-1133">Transmembrane helix</keyword>
<keyword evidence="1" id="KW-0812">Transmembrane</keyword>
<feature type="transmembrane region" description="Helical" evidence="1">
    <location>
        <begin position="59"/>
        <end position="84"/>
    </location>
</feature>
<dbReference type="EMBL" id="JAIXMP010000008">
    <property type="protein sequence ID" value="KAI9269049.1"/>
    <property type="molecule type" value="Genomic_DNA"/>
</dbReference>
<accession>A0AAD5KFJ7</accession>
<dbReference type="Proteomes" id="UP001209540">
    <property type="component" value="Unassembled WGS sequence"/>
</dbReference>
<evidence type="ECO:0000313" key="3">
    <source>
        <dbReference type="Proteomes" id="UP001209540"/>
    </source>
</evidence>
<evidence type="ECO:0000313" key="2">
    <source>
        <dbReference type="EMBL" id="KAI9269049.1"/>
    </source>
</evidence>
<organism evidence="2 3">
    <name type="scientific">Phascolomyces articulosus</name>
    <dbReference type="NCBI Taxonomy" id="60185"/>
    <lineage>
        <taxon>Eukaryota</taxon>
        <taxon>Fungi</taxon>
        <taxon>Fungi incertae sedis</taxon>
        <taxon>Mucoromycota</taxon>
        <taxon>Mucoromycotina</taxon>
        <taxon>Mucoromycetes</taxon>
        <taxon>Mucorales</taxon>
        <taxon>Lichtheimiaceae</taxon>
        <taxon>Phascolomyces</taxon>
    </lineage>
</organism>
<proteinExistence type="predicted"/>